<dbReference type="InterPro" id="IPR006585">
    <property type="entry name" value="FTP1"/>
</dbReference>
<dbReference type="PANTHER" id="PTHR45713">
    <property type="entry name" value="FTP DOMAIN-CONTAINING PROTEIN"/>
    <property type="match status" value="1"/>
</dbReference>
<gene>
    <name evidence="10" type="ORF">MCOR_41675</name>
</gene>
<keyword evidence="6" id="KW-0106">Calcium</keyword>
<dbReference type="GO" id="GO:0001868">
    <property type="term" value="P:regulation of complement activation, lectin pathway"/>
    <property type="evidence" value="ECO:0007669"/>
    <property type="project" value="UniProtKB-ARBA"/>
</dbReference>
<comment type="similarity">
    <text evidence="2">Belongs to the fucolectin family.</text>
</comment>
<name>A0A6J8DM79_MYTCO</name>
<evidence type="ECO:0000313" key="11">
    <source>
        <dbReference type="Proteomes" id="UP000507470"/>
    </source>
</evidence>
<reference evidence="10 11" key="1">
    <citation type="submission" date="2020-06" db="EMBL/GenBank/DDBJ databases">
        <authorList>
            <person name="Li R."/>
            <person name="Bekaert M."/>
        </authorList>
    </citation>
    <scope>NUCLEOTIDE SEQUENCE [LARGE SCALE GENOMIC DNA]</scope>
    <source>
        <strain evidence="11">wild</strain>
    </source>
</reference>
<evidence type="ECO:0000259" key="9">
    <source>
        <dbReference type="SMART" id="SM00607"/>
    </source>
</evidence>
<proteinExistence type="inferred from homology"/>
<dbReference type="PANTHER" id="PTHR45713:SF6">
    <property type="entry name" value="F5_8 TYPE C DOMAIN-CONTAINING PROTEIN"/>
    <property type="match status" value="1"/>
</dbReference>
<dbReference type="OrthoDB" id="6102375at2759"/>
<dbReference type="GO" id="GO:0042806">
    <property type="term" value="F:fucose binding"/>
    <property type="evidence" value="ECO:0007669"/>
    <property type="project" value="UniProtKB-ARBA"/>
</dbReference>
<sequence length="299" mass="33657">MHCHSSCLSQHQVSQYLISQSTSGPHSQVQPDSGRKPVTADASSVQPKTDSSRLSPVQYQQERSPDTLEVARNKPTKQSSYTDPFYRLSKNGVDGDYSQWMTSSAEFCSETNVGNEPSWWAVDLGAIYYISNVVIFGRSDCCAERLSNFIIEVIRPCRNNTDWFEDSVIEVCYFQQAPTTFLNASCRKGIFGQYVRIRLSSPNYLNLCEVEVHGTFIGFLQTVTFPYACGFRGYSYNGHNETLGSAIVYSDIHCTYICSYTKECHVADFNKKTSFCTLMKKKTGSNVVAKSDHNVFLVH</sequence>
<dbReference type="Pfam" id="PF00024">
    <property type="entry name" value="PAN_1"/>
    <property type="match status" value="1"/>
</dbReference>
<evidence type="ECO:0000256" key="6">
    <source>
        <dbReference type="ARBA" id="ARBA00022837"/>
    </source>
</evidence>
<dbReference type="EMBL" id="CACVKT020007519">
    <property type="protein sequence ID" value="CAC5408264.1"/>
    <property type="molecule type" value="Genomic_DNA"/>
</dbReference>
<evidence type="ECO:0000256" key="1">
    <source>
        <dbReference type="ARBA" id="ARBA00002219"/>
    </source>
</evidence>
<dbReference type="GO" id="GO:0010185">
    <property type="term" value="P:regulation of cellular defense response"/>
    <property type="evidence" value="ECO:0007669"/>
    <property type="project" value="UniProtKB-ARBA"/>
</dbReference>
<accession>A0A6J8DM79</accession>
<evidence type="ECO:0000256" key="3">
    <source>
        <dbReference type="ARBA" id="ARBA00011233"/>
    </source>
</evidence>
<dbReference type="Pfam" id="PF22633">
    <property type="entry name" value="F5_F8_type_C_2"/>
    <property type="match status" value="1"/>
</dbReference>
<evidence type="ECO:0000256" key="7">
    <source>
        <dbReference type="ARBA" id="ARBA00023157"/>
    </source>
</evidence>
<feature type="region of interest" description="Disordered" evidence="8">
    <location>
        <begin position="20"/>
        <end position="83"/>
    </location>
</feature>
<comment type="subunit">
    <text evidence="3">Homotrimer.</text>
</comment>
<comment type="function">
    <text evidence="1">Acts as a defensive agent. Recognizes blood group fucosylated oligosaccharides including A, B, H and Lewis B-type antigens. Does not recognize Lewis A antigen and has low affinity for monovalent haptens.</text>
</comment>
<dbReference type="Gene3D" id="2.60.120.260">
    <property type="entry name" value="Galactose-binding domain-like"/>
    <property type="match status" value="1"/>
</dbReference>
<feature type="compositionally biased region" description="Basic and acidic residues" evidence="8">
    <location>
        <begin position="63"/>
        <end position="72"/>
    </location>
</feature>
<dbReference type="InterPro" id="IPR008979">
    <property type="entry name" value="Galactose-bd-like_sf"/>
</dbReference>
<evidence type="ECO:0000256" key="2">
    <source>
        <dbReference type="ARBA" id="ARBA00010147"/>
    </source>
</evidence>
<organism evidence="10 11">
    <name type="scientific">Mytilus coruscus</name>
    <name type="common">Sea mussel</name>
    <dbReference type="NCBI Taxonomy" id="42192"/>
    <lineage>
        <taxon>Eukaryota</taxon>
        <taxon>Metazoa</taxon>
        <taxon>Spiralia</taxon>
        <taxon>Lophotrochozoa</taxon>
        <taxon>Mollusca</taxon>
        <taxon>Bivalvia</taxon>
        <taxon>Autobranchia</taxon>
        <taxon>Pteriomorphia</taxon>
        <taxon>Mytilida</taxon>
        <taxon>Mytiloidea</taxon>
        <taxon>Mytilidae</taxon>
        <taxon>Mytilinae</taxon>
        <taxon>Mytilus</taxon>
    </lineage>
</organism>
<dbReference type="AlphaFoldDB" id="A0A6J8DM79"/>
<feature type="domain" description="Fucolectin tachylectin-4 pentraxin-1" evidence="9">
    <location>
        <begin position="67"/>
        <end position="218"/>
    </location>
</feature>
<keyword evidence="4" id="KW-0479">Metal-binding</keyword>
<feature type="compositionally biased region" description="Polar residues" evidence="8">
    <location>
        <begin position="20"/>
        <end position="31"/>
    </location>
</feature>
<keyword evidence="7" id="KW-1015">Disulfide bond</keyword>
<feature type="compositionally biased region" description="Polar residues" evidence="8">
    <location>
        <begin position="41"/>
        <end position="62"/>
    </location>
</feature>
<dbReference type="SMART" id="SM00607">
    <property type="entry name" value="FTP"/>
    <property type="match status" value="1"/>
</dbReference>
<keyword evidence="11" id="KW-1185">Reference proteome</keyword>
<evidence type="ECO:0000256" key="8">
    <source>
        <dbReference type="SAM" id="MobiDB-lite"/>
    </source>
</evidence>
<dbReference type="InterPro" id="IPR003609">
    <property type="entry name" value="Pan_app"/>
</dbReference>
<dbReference type="InterPro" id="IPR051941">
    <property type="entry name" value="BG_Antigen-Binding_Lectin"/>
</dbReference>
<protein>
    <recommendedName>
        <fullName evidence="9">Fucolectin tachylectin-4 pentraxin-1 domain-containing protein</fullName>
    </recommendedName>
</protein>
<dbReference type="GO" id="GO:0046872">
    <property type="term" value="F:metal ion binding"/>
    <property type="evidence" value="ECO:0007669"/>
    <property type="project" value="UniProtKB-KW"/>
</dbReference>
<evidence type="ECO:0000256" key="5">
    <source>
        <dbReference type="ARBA" id="ARBA00022734"/>
    </source>
</evidence>
<evidence type="ECO:0000313" key="10">
    <source>
        <dbReference type="EMBL" id="CAC5408264.1"/>
    </source>
</evidence>
<dbReference type="Proteomes" id="UP000507470">
    <property type="component" value="Unassembled WGS sequence"/>
</dbReference>
<evidence type="ECO:0000256" key="4">
    <source>
        <dbReference type="ARBA" id="ARBA00022723"/>
    </source>
</evidence>
<keyword evidence="5" id="KW-0430">Lectin</keyword>
<dbReference type="SUPFAM" id="SSF49785">
    <property type="entry name" value="Galactose-binding domain-like"/>
    <property type="match status" value="1"/>
</dbReference>